<dbReference type="Proteomes" id="UP001202328">
    <property type="component" value="Unassembled WGS sequence"/>
</dbReference>
<protein>
    <recommendedName>
        <fullName evidence="2">Bifunctional inhibitor/plant lipid transfer protein/seed storage helical domain-containing protein</fullName>
    </recommendedName>
</protein>
<evidence type="ECO:0000313" key="4">
    <source>
        <dbReference type="Proteomes" id="UP001202328"/>
    </source>
</evidence>
<evidence type="ECO:0000256" key="1">
    <source>
        <dbReference type="SAM" id="SignalP"/>
    </source>
</evidence>
<dbReference type="PANTHER" id="PTHR33286:SF1">
    <property type="entry name" value="OS01G0800600 PROTEIN"/>
    <property type="match status" value="1"/>
</dbReference>
<name>A0AAD4SPI9_9MAGN</name>
<dbReference type="AlphaFoldDB" id="A0AAD4SPI9"/>
<evidence type="ECO:0000313" key="3">
    <source>
        <dbReference type="EMBL" id="KAI3917318.1"/>
    </source>
</evidence>
<proteinExistence type="predicted"/>
<dbReference type="InterPro" id="IPR044741">
    <property type="entry name" value="NsLTP-like"/>
</dbReference>
<feature type="chain" id="PRO_5041932320" description="Bifunctional inhibitor/plant lipid transfer protein/seed storage helical domain-containing protein" evidence="1">
    <location>
        <begin position="30"/>
        <end position="120"/>
    </location>
</feature>
<dbReference type="InterPro" id="IPR036312">
    <property type="entry name" value="Bifun_inhib/LTP/seed_sf"/>
</dbReference>
<dbReference type="Gene3D" id="1.10.110.10">
    <property type="entry name" value="Plant lipid-transfer and hydrophobic proteins"/>
    <property type="match status" value="1"/>
</dbReference>
<dbReference type="Pfam" id="PF14368">
    <property type="entry name" value="LTP_2"/>
    <property type="match status" value="1"/>
</dbReference>
<dbReference type="PANTHER" id="PTHR33286">
    <property type="entry name" value="BIFUNCTIONAL INHIBITOR/LIPID-TRANSFER PROTEIN/SEED STORAGE 2S ALBUMIN SUPERFAMILY PROTEIN"/>
    <property type="match status" value="1"/>
</dbReference>
<dbReference type="CDD" id="cd04660">
    <property type="entry name" value="nsLTP_like"/>
    <property type="match status" value="1"/>
</dbReference>
<keyword evidence="1" id="KW-0732">Signal</keyword>
<dbReference type="InterPro" id="IPR016140">
    <property type="entry name" value="Bifunc_inhib/LTP/seed_store"/>
</dbReference>
<dbReference type="EMBL" id="JAJJMB010008995">
    <property type="protein sequence ID" value="KAI3917318.1"/>
    <property type="molecule type" value="Genomic_DNA"/>
</dbReference>
<dbReference type="SUPFAM" id="SSF47699">
    <property type="entry name" value="Bifunctional inhibitor/lipid-transfer protein/seed storage 2S albumin"/>
    <property type="match status" value="1"/>
</dbReference>
<sequence length="120" mass="12747">MAAVSSNIICRSILVQVLLVSVLTSTAIALSGRNVPGCEDETKALVDLCSKYVLKTGPNIRPAKNCCALVREVDVNCICTYATKEVAKLISMHKVFYVASTCGRKLPRIKKCGSIGIGSG</sequence>
<gene>
    <name evidence="3" type="ORF">MKW98_027237</name>
</gene>
<reference evidence="3" key="1">
    <citation type="submission" date="2022-04" db="EMBL/GenBank/DDBJ databases">
        <title>A functionally conserved STORR gene fusion in Papaver species that diverged 16.8 million years ago.</title>
        <authorList>
            <person name="Catania T."/>
        </authorList>
    </citation>
    <scope>NUCLEOTIDE SEQUENCE</scope>
    <source>
        <strain evidence="3">S-188037</strain>
    </source>
</reference>
<keyword evidence="4" id="KW-1185">Reference proteome</keyword>
<organism evidence="3 4">
    <name type="scientific">Papaver atlanticum</name>
    <dbReference type="NCBI Taxonomy" id="357466"/>
    <lineage>
        <taxon>Eukaryota</taxon>
        <taxon>Viridiplantae</taxon>
        <taxon>Streptophyta</taxon>
        <taxon>Embryophyta</taxon>
        <taxon>Tracheophyta</taxon>
        <taxon>Spermatophyta</taxon>
        <taxon>Magnoliopsida</taxon>
        <taxon>Ranunculales</taxon>
        <taxon>Papaveraceae</taxon>
        <taxon>Papaveroideae</taxon>
        <taxon>Papaver</taxon>
    </lineage>
</organism>
<accession>A0AAD4SPI9</accession>
<feature type="domain" description="Bifunctional inhibitor/plant lipid transfer protein/seed storage helical" evidence="2">
    <location>
        <begin position="22"/>
        <end position="112"/>
    </location>
</feature>
<evidence type="ECO:0000259" key="2">
    <source>
        <dbReference type="Pfam" id="PF14368"/>
    </source>
</evidence>
<comment type="caution">
    <text evidence="3">The sequence shown here is derived from an EMBL/GenBank/DDBJ whole genome shotgun (WGS) entry which is preliminary data.</text>
</comment>
<feature type="signal peptide" evidence="1">
    <location>
        <begin position="1"/>
        <end position="29"/>
    </location>
</feature>